<dbReference type="GO" id="GO:0000428">
    <property type="term" value="C:DNA-directed RNA polymerase complex"/>
    <property type="evidence" value="ECO:0007669"/>
    <property type="project" value="UniProtKB-KW"/>
</dbReference>
<evidence type="ECO:0000313" key="9">
    <source>
        <dbReference type="EMBL" id="GIJ56794.1"/>
    </source>
</evidence>
<dbReference type="GO" id="GO:0006352">
    <property type="term" value="P:DNA-templated transcription initiation"/>
    <property type="evidence" value="ECO:0007669"/>
    <property type="project" value="InterPro"/>
</dbReference>
<evidence type="ECO:0000256" key="4">
    <source>
        <dbReference type="ARBA" id="ARBA00023125"/>
    </source>
</evidence>
<keyword evidence="10" id="KW-1185">Reference proteome</keyword>
<dbReference type="InterPro" id="IPR036388">
    <property type="entry name" value="WH-like_DNA-bd_sf"/>
</dbReference>
<dbReference type="InterPro" id="IPR013325">
    <property type="entry name" value="RNA_pol_sigma_r2"/>
</dbReference>
<accession>A0A8J3Z391</accession>
<dbReference type="PROSITE" id="PS01063">
    <property type="entry name" value="SIGMA70_ECF"/>
    <property type="match status" value="1"/>
</dbReference>
<name>A0A8J3Z391_9ACTN</name>
<dbReference type="EMBL" id="BOPG01000027">
    <property type="protein sequence ID" value="GIJ56794.1"/>
    <property type="molecule type" value="Genomic_DNA"/>
</dbReference>
<sequence>MTDLHPTDRQLWAGGDGAAFATLFDRHVRAVYNHCFRLCGSWSDAEDVTQLTFLTAWRRRAEIHLSHDSALPWLLTVATFTVRDHQRAARRWLTALRRQPVTPADDTDPTDDIAGRIDDERRMHAILRHVNRLPRGQREALALCVWSGVSYRDAAEQLGITEASVRSRVSRARATLADHADPEETS</sequence>
<dbReference type="InterPro" id="IPR039425">
    <property type="entry name" value="RNA_pol_sigma-70-like"/>
</dbReference>
<dbReference type="InterPro" id="IPR007627">
    <property type="entry name" value="RNA_pol_sigma70_r2"/>
</dbReference>
<dbReference type="InterPro" id="IPR000838">
    <property type="entry name" value="RNA_pol_sigma70_ECF_CS"/>
</dbReference>
<dbReference type="InterPro" id="IPR014284">
    <property type="entry name" value="RNA_pol_sigma-70_dom"/>
</dbReference>
<dbReference type="Pfam" id="PF04542">
    <property type="entry name" value="Sigma70_r2"/>
    <property type="match status" value="1"/>
</dbReference>
<keyword evidence="9" id="KW-0240">DNA-directed RNA polymerase</keyword>
<evidence type="ECO:0000259" key="7">
    <source>
        <dbReference type="Pfam" id="PF04542"/>
    </source>
</evidence>
<proteinExistence type="inferred from homology"/>
<keyword evidence="5 6" id="KW-0804">Transcription</keyword>
<gene>
    <name evidence="9" type="primary">rpoE_19</name>
    <name evidence="9" type="ORF">Vau01_043100</name>
</gene>
<dbReference type="Proteomes" id="UP000612585">
    <property type="component" value="Unassembled WGS sequence"/>
</dbReference>
<comment type="similarity">
    <text evidence="1 6">Belongs to the sigma-70 factor family. ECF subfamily.</text>
</comment>
<dbReference type="PANTHER" id="PTHR43133:SF25">
    <property type="entry name" value="RNA POLYMERASE SIGMA FACTOR RFAY-RELATED"/>
    <property type="match status" value="1"/>
</dbReference>
<feature type="domain" description="RNA polymerase sigma factor 70 region 4 type 2" evidence="8">
    <location>
        <begin position="125"/>
        <end position="176"/>
    </location>
</feature>
<dbReference type="InterPro" id="IPR013324">
    <property type="entry name" value="RNA_pol_sigma_r3/r4-like"/>
</dbReference>
<keyword evidence="2 6" id="KW-0805">Transcription regulation</keyword>
<evidence type="ECO:0000256" key="5">
    <source>
        <dbReference type="ARBA" id="ARBA00023163"/>
    </source>
</evidence>
<evidence type="ECO:0000313" key="10">
    <source>
        <dbReference type="Proteomes" id="UP000612585"/>
    </source>
</evidence>
<dbReference type="RefSeq" id="WP_239151757.1">
    <property type="nucleotide sequence ID" value="NZ_BOPG01000027.1"/>
</dbReference>
<dbReference type="SUPFAM" id="SSF88659">
    <property type="entry name" value="Sigma3 and sigma4 domains of RNA polymerase sigma factors"/>
    <property type="match status" value="1"/>
</dbReference>
<comment type="caution">
    <text evidence="9">The sequence shown here is derived from an EMBL/GenBank/DDBJ whole genome shotgun (WGS) entry which is preliminary data.</text>
</comment>
<keyword evidence="3 6" id="KW-0731">Sigma factor</keyword>
<dbReference type="SUPFAM" id="SSF88946">
    <property type="entry name" value="Sigma2 domain of RNA polymerase sigma factors"/>
    <property type="match status" value="1"/>
</dbReference>
<dbReference type="NCBIfam" id="TIGR02937">
    <property type="entry name" value="sigma70-ECF"/>
    <property type="match status" value="1"/>
</dbReference>
<evidence type="ECO:0000256" key="2">
    <source>
        <dbReference type="ARBA" id="ARBA00023015"/>
    </source>
</evidence>
<evidence type="ECO:0000256" key="3">
    <source>
        <dbReference type="ARBA" id="ARBA00023082"/>
    </source>
</evidence>
<dbReference type="GO" id="GO:0003677">
    <property type="term" value="F:DNA binding"/>
    <property type="evidence" value="ECO:0007669"/>
    <property type="project" value="UniProtKB-KW"/>
</dbReference>
<dbReference type="Gene3D" id="1.10.1740.10">
    <property type="match status" value="1"/>
</dbReference>
<reference evidence="9" key="1">
    <citation type="submission" date="2021-01" db="EMBL/GenBank/DDBJ databases">
        <title>Whole genome shotgun sequence of Virgisporangium aurantiacum NBRC 16421.</title>
        <authorList>
            <person name="Komaki H."/>
            <person name="Tamura T."/>
        </authorList>
    </citation>
    <scope>NUCLEOTIDE SEQUENCE</scope>
    <source>
        <strain evidence="9">NBRC 16421</strain>
    </source>
</reference>
<dbReference type="PANTHER" id="PTHR43133">
    <property type="entry name" value="RNA POLYMERASE ECF-TYPE SIGMA FACTO"/>
    <property type="match status" value="1"/>
</dbReference>
<dbReference type="InterPro" id="IPR013249">
    <property type="entry name" value="RNA_pol_sigma70_r4_t2"/>
</dbReference>
<dbReference type="Gene3D" id="1.10.10.10">
    <property type="entry name" value="Winged helix-like DNA-binding domain superfamily/Winged helix DNA-binding domain"/>
    <property type="match status" value="1"/>
</dbReference>
<keyword evidence="4 6" id="KW-0238">DNA-binding</keyword>
<organism evidence="9 10">
    <name type="scientific">Virgisporangium aurantiacum</name>
    <dbReference type="NCBI Taxonomy" id="175570"/>
    <lineage>
        <taxon>Bacteria</taxon>
        <taxon>Bacillati</taxon>
        <taxon>Actinomycetota</taxon>
        <taxon>Actinomycetes</taxon>
        <taxon>Micromonosporales</taxon>
        <taxon>Micromonosporaceae</taxon>
        <taxon>Virgisporangium</taxon>
    </lineage>
</organism>
<evidence type="ECO:0000256" key="1">
    <source>
        <dbReference type="ARBA" id="ARBA00010641"/>
    </source>
</evidence>
<dbReference type="GO" id="GO:0006950">
    <property type="term" value="P:response to stress"/>
    <property type="evidence" value="ECO:0007669"/>
    <property type="project" value="UniProtKB-ARBA"/>
</dbReference>
<dbReference type="AlphaFoldDB" id="A0A8J3Z391"/>
<dbReference type="GO" id="GO:0016987">
    <property type="term" value="F:sigma factor activity"/>
    <property type="evidence" value="ECO:0007669"/>
    <property type="project" value="UniProtKB-KW"/>
</dbReference>
<evidence type="ECO:0000259" key="8">
    <source>
        <dbReference type="Pfam" id="PF08281"/>
    </source>
</evidence>
<evidence type="ECO:0000256" key="6">
    <source>
        <dbReference type="RuleBase" id="RU000716"/>
    </source>
</evidence>
<dbReference type="Pfam" id="PF08281">
    <property type="entry name" value="Sigma70_r4_2"/>
    <property type="match status" value="1"/>
</dbReference>
<protein>
    <recommendedName>
        <fullName evidence="6">RNA polymerase sigma factor</fullName>
    </recommendedName>
</protein>
<feature type="domain" description="RNA polymerase sigma-70 region 2" evidence="7">
    <location>
        <begin position="23"/>
        <end position="91"/>
    </location>
</feature>